<comment type="function">
    <text evidence="9">Catalyzes the cleavage of thioester bonds from S-palmitoyl-CoA or S-palmitoyl-N-acetylcysteamine (unbranched structures) but does not have activity against palmitoylcysteine or palmitoylated proteins, branched structures or bulky head groups. Conversely, hydrolyzes both long and short chain fatty acyl-CoA substrate.</text>
</comment>
<comment type="similarity">
    <text evidence="2">Belongs to the palmitoyl-protein thioesterase family.</text>
</comment>
<evidence type="ECO:0000256" key="8">
    <source>
        <dbReference type="ARBA" id="ARBA00093223"/>
    </source>
</evidence>
<evidence type="ECO:0000256" key="4">
    <source>
        <dbReference type="ARBA" id="ARBA00022801"/>
    </source>
</evidence>
<dbReference type="Pfam" id="PF02089">
    <property type="entry name" value="Palm_thioest"/>
    <property type="match status" value="1"/>
</dbReference>
<accession>A0ABN8MAV4</accession>
<keyword evidence="6" id="KW-0458">Lysosome</keyword>
<evidence type="ECO:0000313" key="11">
    <source>
        <dbReference type="Proteomes" id="UP001159427"/>
    </source>
</evidence>
<evidence type="ECO:0000256" key="5">
    <source>
        <dbReference type="ARBA" id="ARBA00023180"/>
    </source>
</evidence>
<comment type="subcellular location">
    <subcellularLocation>
        <location evidence="1">Lysosome</location>
    </subcellularLocation>
</comment>
<keyword evidence="11" id="KW-1185">Reference proteome</keyword>
<dbReference type="EMBL" id="CALNXI010000384">
    <property type="protein sequence ID" value="CAH3026009.1"/>
    <property type="molecule type" value="Genomic_DNA"/>
</dbReference>
<evidence type="ECO:0000256" key="7">
    <source>
        <dbReference type="ARBA" id="ARBA00038848"/>
    </source>
</evidence>
<name>A0ABN8MAV4_9CNID</name>
<proteinExistence type="inferred from homology"/>
<comment type="catalytic activity">
    <reaction evidence="8">
        <text>S-hexadecanoyl-N-acetylcysteamine + H2O = N-acetylcysteamine + hexadecanoate + H(+)</text>
        <dbReference type="Rhea" id="RHEA:84099"/>
        <dbReference type="ChEBI" id="CHEBI:7896"/>
        <dbReference type="ChEBI" id="CHEBI:15377"/>
        <dbReference type="ChEBI" id="CHEBI:15378"/>
        <dbReference type="ChEBI" id="CHEBI:74410"/>
        <dbReference type="ChEBI" id="CHEBI:233601"/>
    </reaction>
</comment>
<reference evidence="10 11" key="1">
    <citation type="submission" date="2022-05" db="EMBL/GenBank/DDBJ databases">
        <authorList>
            <consortium name="Genoscope - CEA"/>
            <person name="William W."/>
        </authorList>
    </citation>
    <scope>NUCLEOTIDE SEQUENCE [LARGE SCALE GENOMIC DNA]</scope>
</reference>
<evidence type="ECO:0000256" key="3">
    <source>
        <dbReference type="ARBA" id="ARBA00022729"/>
    </source>
</evidence>
<dbReference type="SUPFAM" id="SSF53474">
    <property type="entry name" value="alpha/beta-Hydrolases"/>
    <property type="match status" value="1"/>
</dbReference>
<evidence type="ECO:0000256" key="9">
    <source>
        <dbReference type="ARBA" id="ARBA00093353"/>
    </source>
</evidence>
<comment type="caution">
    <text evidence="10">The sequence shown here is derived from an EMBL/GenBank/DDBJ whole genome shotgun (WGS) entry which is preliminary data.</text>
</comment>
<organism evidence="10 11">
    <name type="scientific">Porites evermanni</name>
    <dbReference type="NCBI Taxonomy" id="104178"/>
    <lineage>
        <taxon>Eukaryota</taxon>
        <taxon>Metazoa</taxon>
        <taxon>Cnidaria</taxon>
        <taxon>Anthozoa</taxon>
        <taxon>Hexacorallia</taxon>
        <taxon>Scleractinia</taxon>
        <taxon>Fungiina</taxon>
        <taxon>Poritidae</taxon>
        <taxon>Porites</taxon>
    </lineage>
</organism>
<evidence type="ECO:0000256" key="2">
    <source>
        <dbReference type="ARBA" id="ARBA00010758"/>
    </source>
</evidence>
<evidence type="ECO:0000256" key="6">
    <source>
        <dbReference type="ARBA" id="ARBA00023228"/>
    </source>
</evidence>
<dbReference type="EC" id="3.1.2.2" evidence="7"/>
<dbReference type="Gene3D" id="3.40.50.1820">
    <property type="entry name" value="alpha/beta hydrolase"/>
    <property type="match status" value="1"/>
</dbReference>
<keyword evidence="4" id="KW-0378">Hydrolase</keyword>
<evidence type="ECO:0000313" key="10">
    <source>
        <dbReference type="EMBL" id="CAH3026009.1"/>
    </source>
</evidence>
<keyword evidence="3" id="KW-0732">Signal</keyword>
<evidence type="ECO:0000256" key="1">
    <source>
        <dbReference type="ARBA" id="ARBA00004371"/>
    </source>
</evidence>
<dbReference type="PANTHER" id="PTHR11247">
    <property type="entry name" value="PALMITOYL-PROTEIN THIOESTERASE/DOLICHYLDIPHOSPHATASE 1"/>
    <property type="match status" value="1"/>
</dbReference>
<sequence length="307" mass="35461">MTPISAKRVQNRPKCKMANFIVTLMFLFVSKSFCYKPVIIIHGILDHASDMGDLATFITQAHPGTSITLIKLYEELESFTPLWKQVPNMTEVVRSVMREAKDGVHIIGFSQGGITARAILETMDDHNVDSFISLSSPQMGQYGDTSYLKPYLPPAARKDLYLFFYTNYFQNKFSLANYWNDPYHEDKNYEYNIFLPVVNNNNASKFFNVTDSKRFKDNFLRIKNLVLIGGPDDGVITPWQSSQFCFYNMNLTVVDMTKQQIYLEDTFGLRSLDERGSLHRYTFSGVNHTHWHGTKKVFDEAIEKWLT</sequence>
<keyword evidence="5" id="KW-0325">Glycoprotein</keyword>
<protein>
    <recommendedName>
        <fullName evidence="7">palmitoyl-CoA hydrolase</fullName>
        <ecNumber evidence="7">3.1.2.2</ecNumber>
    </recommendedName>
</protein>
<dbReference type="Proteomes" id="UP001159427">
    <property type="component" value="Unassembled WGS sequence"/>
</dbReference>
<dbReference type="InterPro" id="IPR029058">
    <property type="entry name" value="AB_hydrolase_fold"/>
</dbReference>
<dbReference type="PANTHER" id="PTHR11247:SF27">
    <property type="entry name" value="LYSOSOMAL THIOESTERASE PPT2"/>
    <property type="match status" value="1"/>
</dbReference>
<gene>
    <name evidence="10" type="ORF">PEVE_00027823</name>
</gene>